<evidence type="ECO:0000256" key="2">
    <source>
        <dbReference type="SAM" id="MobiDB-lite"/>
    </source>
</evidence>
<dbReference type="Pfam" id="PF01551">
    <property type="entry name" value="Peptidase_M23"/>
    <property type="match status" value="1"/>
</dbReference>
<keyword evidence="3" id="KW-0732">Signal</keyword>
<organism evidence="5 6">
    <name type="scientific">Sphingomicrobium lutaoense</name>
    <dbReference type="NCBI Taxonomy" id="515949"/>
    <lineage>
        <taxon>Bacteria</taxon>
        <taxon>Pseudomonadati</taxon>
        <taxon>Pseudomonadota</taxon>
        <taxon>Alphaproteobacteria</taxon>
        <taxon>Sphingomonadales</taxon>
        <taxon>Sphingomonadaceae</taxon>
        <taxon>Sphingomicrobium</taxon>
    </lineage>
</organism>
<name>A0A839Z3S3_9SPHN</name>
<accession>A0A839Z3S3</accession>
<evidence type="ECO:0000313" key="6">
    <source>
        <dbReference type="Proteomes" id="UP000578569"/>
    </source>
</evidence>
<gene>
    <name evidence="5" type="ORF">FHS50_001486</name>
</gene>
<dbReference type="CDD" id="cd12797">
    <property type="entry name" value="M23_peptidase"/>
    <property type="match status" value="1"/>
</dbReference>
<keyword evidence="6" id="KW-1185">Reference proteome</keyword>
<protein>
    <submittedName>
        <fullName evidence="5">Septal ring factor EnvC (AmiA/AmiB activator)</fullName>
    </submittedName>
</protein>
<feature type="domain" description="M23ase beta-sheet core" evidence="4">
    <location>
        <begin position="292"/>
        <end position="359"/>
    </location>
</feature>
<dbReference type="PANTHER" id="PTHR21666">
    <property type="entry name" value="PEPTIDASE-RELATED"/>
    <property type="match status" value="1"/>
</dbReference>
<dbReference type="InterPro" id="IPR050570">
    <property type="entry name" value="Cell_wall_metabolism_enzyme"/>
</dbReference>
<reference evidence="5 6" key="1">
    <citation type="submission" date="2020-08" db="EMBL/GenBank/DDBJ databases">
        <title>Genomic Encyclopedia of Type Strains, Phase IV (KMG-IV): sequencing the most valuable type-strain genomes for metagenomic binning, comparative biology and taxonomic classification.</title>
        <authorList>
            <person name="Goeker M."/>
        </authorList>
    </citation>
    <scope>NUCLEOTIDE SEQUENCE [LARGE SCALE GENOMIC DNA]</scope>
    <source>
        <strain evidence="5 6">DSM 24194</strain>
    </source>
</reference>
<feature type="chain" id="PRO_5032707455" evidence="3">
    <location>
        <begin position="19"/>
        <end position="393"/>
    </location>
</feature>
<feature type="coiled-coil region" evidence="1">
    <location>
        <begin position="160"/>
        <end position="187"/>
    </location>
</feature>
<feature type="signal peptide" evidence="3">
    <location>
        <begin position="1"/>
        <end position="18"/>
    </location>
</feature>
<evidence type="ECO:0000259" key="4">
    <source>
        <dbReference type="Pfam" id="PF01551"/>
    </source>
</evidence>
<sequence length="393" mass="41464">MRRAPLALLLLLGAAAAAQDSRAPGVDDRLAEASRQAEQAEERARSLAAEAEKAGSDAERLAARRAALAEQIAADEARITEASLKLAAIRREIAAREERIRAEKAPLSGLLAGLVIAGRQPPLLALVDSQSVDELVRVQALVESSLAALEKRARAIRADAARQRSMAEAARRELADLERRIAVRDARRARFAEEEAAALAAAQALTDAAFRADSQRIAVAENLADLGDSAARRRESRAQARALAQYDPAPPRPSQIAARPLRIEGPQGYRLPVAAPVRRGLGSLSEGGIRSRGLLLDTPRGARLIAPADGRIAYAGAFRSFDGVVIIDHGDGWASLLTGVATTLEEGEQVRAGASLGRAQGPVGVELWHRGAPRSPALIAGSSKIMSNGARTG</sequence>
<dbReference type="InterPro" id="IPR016047">
    <property type="entry name" value="M23ase_b-sheet_dom"/>
</dbReference>
<dbReference type="EMBL" id="JACICF010000001">
    <property type="protein sequence ID" value="MBB3764463.1"/>
    <property type="molecule type" value="Genomic_DNA"/>
</dbReference>
<dbReference type="Proteomes" id="UP000578569">
    <property type="component" value="Unassembled WGS sequence"/>
</dbReference>
<dbReference type="AlphaFoldDB" id="A0A839Z3S3"/>
<dbReference type="SUPFAM" id="SSF51261">
    <property type="entry name" value="Duplicated hybrid motif"/>
    <property type="match status" value="1"/>
</dbReference>
<proteinExistence type="predicted"/>
<dbReference type="InterPro" id="IPR011055">
    <property type="entry name" value="Dup_hybrid_motif"/>
</dbReference>
<dbReference type="GO" id="GO:0004222">
    <property type="term" value="F:metalloendopeptidase activity"/>
    <property type="evidence" value="ECO:0007669"/>
    <property type="project" value="TreeGrafter"/>
</dbReference>
<evidence type="ECO:0000256" key="1">
    <source>
        <dbReference type="SAM" id="Coils"/>
    </source>
</evidence>
<evidence type="ECO:0000313" key="5">
    <source>
        <dbReference type="EMBL" id="MBB3764463.1"/>
    </source>
</evidence>
<keyword evidence="1" id="KW-0175">Coiled coil</keyword>
<dbReference type="RefSeq" id="WP_183933720.1">
    <property type="nucleotide sequence ID" value="NZ_JACICF010000001.1"/>
</dbReference>
<evidence type="ECO:0000256" key="3">
    <source>
        <dbReference type="SAM" id="SignalP"/>
    </source>
</evidence>
<comment type="caution">
    <text evidence="5">The sequence shown here is derived from an EMBL/GenBank/DDBJ whole genome shotgun (WGS) entry which is preliminary data.</text>
</comment>
<dbReference type="Gene3D" id="2.70.70.10">
    <property type="entry name" value="Glucose Permease (Domain IIA)"/>
    <property type="match status" value="1"/>
</dbReference>
<feature type="region of interest" description="Disordered" evidence="2">
    <location>
        <begin position="24"/>
        <end position="51"/>
    </location>
</feature>
<dbReference type="PANTHER" id="PTHR21666:SF270">
    <property type="entry name" value="MUREIN HYDROLASE ACTIVATOR ENVC"/>
    <property type="match status" value="1"/>
</dbReference>
<feature type="compositionally biased region" description="Basic and acidic residues" evidence="2">
    <location>
        <begin position="38"/>
        <end position="51"/>
    </location>
</feature>